<sequence length="174" mass="19113">MLEVVTETVALERLRQTGELSHVRLASLDLEQVMGDSLEMNIRITDCVIDVLSGVNVSFLSLLSVTRCQLTTLNFLMAYLSGGAVFRDCLVTGTASFEMGGHNDPGCPFHLQGCTFGGFVSFWDCWFRSDVIIEDCDFQSGSNLLGNEGEPYRVQFDGPLVLRNVRGELHLPGG</sequence>
<name>A0A100HGR7_9DEIO</name>
<dbReference type="RefSeq" id="WP_058974837.1">
    <property type="nucleotide sequence ID" value="NZ_BCMS01000001.1"/>
</dbReference>
<evidence type="ECO:0000313" key="1">
    <source>
        <dbReference type="EMBL" id="GAQ20380.1"/>
    </source>
</evidence>
<accession>A0A100HGR7</accession>
<evidence type="ECO:0008006" key="3">
    <source>
        <dbReference type="Google" id="ProtNLM"/>
    </source>
</evidence>
<dbReference type="EMBL" id="BCMS01000001">
    <property type="protein sequence ID" value="GAQ20380.1"/>
    <property type="molecule type" value="Genomic_DNA"/>
</dbReference>
<protein>
    <recommendedName>
        <fullName evidence="3">Pentapeptide repeat-containing protein</fullName>
    </recommendedName>
</protein>
<organism evidence="1 2">
    <name type="scientific">Deinococcus grandis</name>
    <dbReference type="NCBI Taxonomy" id="57498"/>
    <lineage>
        <taxon>Bacteria</taxon>
        <taxon>Thermotogati</taxon>
        <taxon>Deinococcota</taxon>
        <taxon>Deinococci</taxon>
        <taxon>Deinococcales</taxon>
        <taxon>Deinococcaceae</taxon>
        <taxon>Deinococcus</taxon>
    </lineage>
</organism>
<keyword evidence="2" id="KW-1185">Reference proteome</keyword>
<gene>
    <name evidence="1" type="ORF">DEIGR_100407</name>
</gene>
<dbReference type="Proteomes" id="UP000056209">
    <property type="component" value="Unassembled WGS sequence"/>
</dbReference>
<comment type="caution">
    <text evidence="1">The sequence shown here is derived from an EMBL/GenBank/DDBJ whole genome shotgun (WGS) entry which is preliminary data.</text>
</comment>
<proteinExistence type="predicted"/>
<evidence type="ECO:0000313" key="2">
    <source>
        <dbReference type="Proteomes" id="UP000056209"/>
    </source>
</evidence>
<dbReference type="OrthoDB" id="1097343at2"/>
<dbReference type="AlphaFoldDB" id="A0A100HGR7"/>
<reference evidence="2" key="1">
    <citation type="submission" date="2015-11" db="EMBL/GenBank/DDBJ databases">
        <title>Draft Genome Sequence of the Radioresistant Bacterium Deinococcus grandis, Isolated from Freshwater Fish in Japan.</title>
        <authorList>
            <person name="Satoh K."/>
            <person name="Onodera T."/>
            <person name="Omoso K."/>
            <person name="Takeda-Yano K."/>
            <person name="Katayama T."/>
            <person name="Oono Y."/>
            <person name="Narumi I."/>
        </authorList>
    </citation>
    <scope>NUCLEOTIDE SEQUENCE [LARGE SCALE GENOMIC DNA]</scope>
    <source>
        <strain evidence="2">ATCC 43672</strain>
    </source>
</reference>